<dbReference type="AlphaFoldDB" id="A0AAQ1P6N9"/>
<organism evidence="2 3">
    <name type="scientific">Pseudomonas inefficax</name>
    <dbReference type="NCBI Taxonomy" id="2078786"/>
    <lineage>
        <taxon>Bacteria</taxon>
        <taxon>Pseudomonadati</taxon>
        <taxon>Pseudomonadota</taxon>
        <taxon>Gammaproteobacteria</taxon>
        <taxon>Pseudomonadales</taxon>
        <taxon>Pseudomonadaceae</taxon>
        <taxon>Pseudomonas</taxon>
    </lineage>
</organism>
<feature type="transmembrane region" description="Helical" evidence="1">
    <location>
        <begin position="217"/>
        <end position="246"/>
    </location>
</feature>
<keyword evidence="1" id="KW-0472">Membrane</keyword>
<evidence type="ECO:0008006" key="4">
    <source>
        <dbReference type="Google" id="ProtNLM"/>
    </source>
</evidence>
<evidence type="ECO:0000256" key="1">
    <source>
        <dbReference type="SAM" id="Phobius"/>
    </source>
</evidence>
<keyword evidence="1" id="KW-1133">Transmembrane helix</keyword>
<feature type="transmembrane region" description="Helical" evidence="1">
    <location>
        <begin position="47"/>
        <end position="66"/>
    </location>
</feature>
<feature type="transmembrane region" description="Helical" evidence="1">
    <location>
        <begin position="73"/>
        <end position="90"/>
    </location>
</feature>
<sequence>MYLSARVDKSVFSNALLFFIYFLVLVWVNNSYVYILHEYMGAAVKPVSVGLIVYLAVLAPVCAFLCGTTVERPGDLVVTLLFLVVVPHALVLEAANQFAPDAVPWGGVSLGVLVGMLIIASANKFRFYESQIRQTDSLSRHCLTVLALLNVLVLLFIFLKSASYFSFNFSEQYVRRALARDVFQAGSGASYLASMGTQAFFPVLFAWGVYRKSRTYVLLGVANALVLWGAFGQKYPFMVLALIYLLMQYFRRYGGVKLSWLLGGAITFLLLGALEHEVFGYSYLNDYFVRRAFVVPSTLLGAVDNFVSLFGFNSYSDTLLSSIMGVTKSEPLTFRIGQEIFSNPKLNANVNFFAVAYLQSGYSAVVVEAIFVGSVVMLLNYLYMRFGAFITIPVALLFATKILEQSLLTVLMGSGVFLMLAFLVLVSVPFTFGKKPYER</sequence>
<feature type="transmembrane region" description="Helical" evidence="1">
    <location>
        <begin position="409"/>
        <end position="432"/>
    </location>
</feature>
<feature type="transmembrane region" description="Helical" evidence="1">
    <location>
        <begin position="102"/>
        <end position="122"/>
    </location>
</feature>
<feature type="transmembrane region" description="Helical" evidence="1">
    <location>
        <begin position="143"/>
        <end position="169"/>
    </location>
</feature>
<dbReference type="EMBL" id="OPYN01000075">
    <property type="protein sequence ID" value="SPO60179.1"/>
    <property type="molecule type" value="Genomic_DNA"/>
</dbReference>
<feature type="transmembrane region" description="Helical" evidence="1">
    <location>
        <begin position="258"/>
        <end position="280"/>
    </location>
</feature>
<proteinExistence type="predicted"/>
<evidence type="ECO:0000313" key="2">
    <source>
        <dbReference type="EMBL" id="SPO60179.1"/>
    </source>
</evidence>
<feature type="transmembrane region" description="Helical" evidence="1">
    <location>
        <begin position="189"/>
        <end position="210"/>
    </location>
</feature>
<keyword evidence="3" id="KW-1185">Reference proteome</keyword>
<gene>
    <name evidence="2" type="ORF">JV551A3_V1_750011</name>
</gene>
<evidence type="ECO:0000313" key="3">
    <source>
        <dbReference type="Proteomes" id="UP000294335"/>
    </source>
</evidence>
<feature type="transmembrane region" description="Helical" evidence="1">
    <location>
        <begin position="361"/>
        <end position="379"/>
    </location>
</feature>
<feature type="transmembrane region" description="Helical" evidence="1">
    <location>
        <begin position="386"/>
        <end position="403"/>
    </location>
</feature>
<keyword evidence="1" id="KW-0812">Transmembrane</keyword>
<feature type="transmembrane region" description="Helical" evidence="1">
    <location>
        <begin position="12"/>
        <end position="35"/>
    </location>
</feature>
<accession>A0AAQ1P6N9</accession>
<name>A0AAQ1P6N9_9PSED</name>
<reference evidence="2 3" key="1">
    <citation type="submission" date="2018-02" db="EMBL/GenBank/DDBJ databases">
        <authorList>
            <person name="Dubost A."/>
        </authorList>
    </citation>
    <scope>NUCLEOTIDE SEQUENCE [LARGE SCALE GENOMIC DNA]</scope>
    <source>
        <strain evidence="3">JV551A3</strain>
    </source>
</reference>
<dbReference type="Proteomes" id="UP000294335">
    <property type="component" value="Unassembled WGS sequence"/>
</dbReference>
<comment type="caution">
    <text evidence="2">The sequence shown here is derived from an EMBL/GenBank/DDBJ whole genome shotgun (WGS) entry which is preliminary data.</text>
</comment>
<protein>
    <recommendedName>
        <fullName evidence="4">Oligosaccharide repeat unit polymerase</fullName>
    </recommendedName>
</protein>
<dbReference type="RefSeq" id="WP_166674225.1">
    <property type="nucleotide sequence ID" value="NZ_OPYN01000075.1"/>
</dbReference>